<dbReference type="RefSeq" id="WP_015922814.1">
    <property type="nucleotide sequence ID" value="NC_011959.1"/>
</dbReference>
<dbReference type="HOGENOM" id="CLU_2604908_0_0_0"/>
<organism evidence="1 2">
    <name type="scientific">Thermomicrobium roseum (strain ATCC 27502 / DSM 5159 / P-2)</name>
    <dbReference type="NCBI Taxonomy" id="309801"/>
    <lineage>
        <taxon>Bacteria</taxon>
        <taxon>Pseudomonadati</taxon>
        <taxon>Thermomicrobiota</taxon>
        <taxon>Thermomicrobia</taxon>
        <taxon>Thermomicrobiales</taxon>
        <taxon>Thermomicrobiaceae</taxon>
        <taxon>Thermomicrobium</taxon>
    </lineage>
</organism>
<proteinExistence type="predicted"/>
<dbReference type="STRING" id="309801.trd_1872"/>
<gene>
    <name evidence="1" type="ordered locus">trd_1872</name>
</gene>
<reference evidence="1 2" key="1">
    <citation type="journal article" date="2009" name="PLoS ONE">
        <title>Complete genome sequence of the aerobic CO-oxidizing thermophile Thermomicrobium roseum.</title>
        <authorList>
            <person name="Wu D."/>
            <person name="Raymond J."/>
            <person name="Wu M."/>
            <person name="Chatterji S."/>
            <person name="Ren Q."/>
            <person name="Graham J.E."/>
            <person name="Bryant D.A."/>
            <person name="Robb F."/>
            <person name="Colman A."/>
            <person name="Tallon L.J."/>
            <person name="Badger J.H."/>
            <person name="Madupu R."/>
            <person name="Ward N.L."/>
            <person name="Eisen J.A."/>
        </authorList>
    </citation>
    <scope>NUCLEOTIDE SEQUENCE [LARGE SCALE GENOMIC DNA]</scope>
    <source>
        <strain evidence="2">ATCC 27502 / DSM 5159 / P-2</strain>
    </source>
</reference>
<dbReference type="Proteomes" id="UP000000447">
    <property type="component" value="Chromosome"/>
</dbReference>
<name>B9L1X2_THERP</name>
<protein>
    <submittedName>
        <fullName evidence="1">Uncharacterized protein</fullName>
    </submittedName>
</protein>
<sequence>MDVIAAFVVGYVIGARQGQVGMDQTVSALRALAQSGLVRDLSRVAASLVAERLGKQSWLLGLAGDLAKDALLRILTPRR</sequence>
<evidence type="ECO:0000313" key="2">
    <source>
        <dbReference type="Proteomes" id="UP000000447"/>
    </source>
</evidence>
<dbReference type="AlphaFoldDB" id="B9L1X2"/>
<accession>B9L1X2</accession>
<keyword evidence="2" id="KW-1185">Reference proteome</keyword>
<dbReference type="KEGG" id="tro:trd_1872"/>
<dbReference type="EMBL" id="CP001275">
    <property type="protein sequence ID" value="ACM05164.1"/>
    <property type="molecule type" value="Genomic_DNA"/>
</dbReference>
<evidence type="ECO:0000313" key="1">
    <source>
        <dbReference type="EMBL" id="ACM05164.1"/>
    </source>
</evidence>